<keyword evidence="6 13" id="KW-0547">Nucleotide-binding</keyword>
<dbReference type="GO" id="GO:0016192">
    <property type="term" value="P:vesicle-mediated transport"/>
    <property type="evidence" value="ECO:0007669"/>
    <property type="project" value="UniProtKB-KW"/>
</dbReference>
<keyword evidence="8" id="KW-0931">ER-Golgi transport</keyword>
<evidence type="ECO:0000256" key="4">
    <source>
        <dbReference type="ARBA" id="ARBA00011984"/>
    </source>
</evidence>
<dbReference type="Pfam" id="PF00025">
    <property type="entry name" value="Arf"/>
    <property type="match status" value="1"/>
</dbReference>
<dbReference type="InterPro" id="IPR006689">
    <property type="entry name" value="Small_GTPase_ARF/SAR"/>
</dbReference>
<dbReference type="InterPro" id="IPR027417">
    <property type="entry name" value="P-loop_NTPase"/>
</dbReference>
<evidence type="ECO:0000256" key="5">
    <source>
        <dbReference type="ARBA" id="ARBA00022448"/>
    </source>
</evidence>
<comment type="catalytic activity">
    <reaction evidence="12">
        <text>GTP + H2O = GDP + phosphate + H(+)</text>
        <dbReference type="Rhea" id="RHEA:19669"/>
        <dbReference type="ChEBI" id="CHEBI:15377"/>
        <dbReference type="ChEBI" id="CHEBI:15378"/>
        <dbReference type="ChEBI" id="CHEBI:37565"/>
        <dbReference type="ChEBI" id="CHEBI:43474"/>
        <dbReference type="ChEBI" id="CHEBI:58189"/>
        <dbReference type="EC" id="3.6.5.2"/>
    </reaction>
    <physiologicalReaction direction="left-to-right" evidence="12">
        <dbReference type="Rhea" id="RHEA:19670"/>
    </physiologicalReaction>
</comment>
<evidence type="ECO:0000313" key="15">
    <source>
        <dbReference type="EMBL" id="JAG39653.1"/>
    </source>
</evidence>
<name>A0A0A9Z8I2_LYGHE</name>
<feature type="binding site" evidence="13">
    <location>
        <position position="129"/>
    </location>
    <ligand>
        <name>GTP</name>
        <dbReference type="ChEBI" id="CHEBI:37565"/>
    </ligand>
</feature>
<evidence type="ECO:0000256" key="2">
    <source>
        <dbReference type="ARBA" id="ARBA00004555"/>
    </source>
</evidence>
<proteinExistence type="inferred from homology"/>
<evidence type="ECO:0000256" key="3">
    <source>
        <dbReference type="ARBA" id="ARBA00007507"/>
    </source>
</evidence>
<evidence type="ECO:0000256" key="6">
    <source>
        <dbReference type="ARBA" id="ARBA00022741"/>
    </source>
</evidence>
<comment type="subcellular location">
    <subcellularLocation>
        <location evidence="1">Endoplasmic reticulum</location>
    </subcellularLocation>
    <subcellularLocation>
        <location evidence="2">Golgi apparatus</location>
    </subcellularLocation>
</comment>
<dbReference type="SMART" id="SM00178">
    <property type="entry name" value="SAR"/>
    <property type="match status" value="1"/>
</dbReference>
<feature type="binding site" evidence="13">
    <location>
        <position position="130"/>
    </location>
    <ligand>
        <name>GTP</name>
        <dbReference type="ChEBI" id="CHEBI:37565"/>
    </ligand>
</feature>
<dbReference type="GO" id="GO:0005525">
    <property type="term" value="F:GTP binding"/>
    <property type="evidence" value="ECO:0007669"/>
    <property type="project" value="UniProtKB-KW"/>
</dbReference>
<dbReference type="GO" id="GO:0005783">
    <property type="term" value="C:endoplasmic reticulum"/>
    <property type="evidence" value="ECO:0007669"/>
    <property type="project" value="UniProtKB-SubCell"/>
</dbReference>
<dbReference type="AlphaFoldDB" id="A0A0A9Z8I2"/>
<protein>
    <recommendedName>
        <fullName evidence="4">small monomeric GTPase</fullName>
        <ecNumber evidence="4">3.6.5.2</ecNumber>
    </recommendedName>
</protein>
<evidence type="ECO:0000313" key="16">
    <source>
        <dbReference type="EMBL" id="JAQ04710.1"/>
    </source>
</evidence>
<keyword evidence="11 14" id="KW-0342">GTP-binding</keyword>
<reference evidence="15" key="1">
    <citation type="journal article" date="2014" name="PLoS ONE">
        <title>Transcriptome-Based Identification of ABC Transporters in the Western Tarnished Plant Bug Lygus hesperus.</title>
        <authorList>
            <person name="Hull J.J."/>
            <person name="Chaney K."/>
            <person name="Geib S.M."/>
            <person name="Fabrick J.A."/>
            <person name="Brent C.S."/>
            <person name="Walsh D."/>
            <person name="Lavine L.C."/>
        </authorList>
    </citation>
    <scope>NUCLEOTIDE SEQUENCE</scope>
</reference>
<dbReference type="SUPFAM" id="SSF52540">
    <property type="entry name" value="P-loop containing nucleoside triphosphate hydrolases"/>
    <property type="match status" value="1"/>
</dbReference>
<dbReference type="PROSITE" id="PS51417">
    <property type="entry name" value="ARF"/>
    <property type="match status" value="1"/>
</dbReference>
<evidence type="ECO:0000256" key="7">
    <source>
        <dbReference type="ARBA" id="ARBA00022824"/>
    </source>
</evidence>
<evidence type="ECO:0000256" key="8">
    <source>
        <dbReference type="ARBA" id="ARBA00022892"/>
    </source>
</evidence>
<dbReference type="GO" id="GO:0003925">
    <property type="term" value="F:G protein activity"/>
    <property type="evidence" value="ECO:0007669"/>
    <property type="project" value="UniProtKB-EC"/>
</dbReference>
<feature type="binding site" evidence="13">
    <location>
        <position position="87"/>
    </location>
    <ligand>
        <name>GTP</name>
        <dbReference type="ChEBI" id="CHEBI:37565"/>
    </ligand>
</feature>
<evidence type="ECO:0000256" key="12">
    <source>
        <dbReference type="ARBA" id="ARBA00047660"/>
    </source>
</evidence>
<evidence type="ECO:0000256" key="9">
    <source>
        <dbReference type="ARBA" id="ARBA00022927"/>
    </source>
</evidence>
<keyword evidence="7" id="KW-0256">Endoplasmic reticulum</keyword>
<keyword evidence="10" id="KW-0333">Golgi apparatus</keyword>
<feature type="binding site" evidence="14">
    <location>
        <begin position="84"/>
        <end position="87"/>
    </location>
    <ligand>
        <name>GTP</name>
        <dbReference type="ChEBI" id="CHEBI:37565"/>
    </ligand>
</feature>
<gene>
    <name evidence="15" type="primary">SAR1B</name>
    <name evidence="15" type="ORF">CM83_100231</name>
    <name evidence="16" type="ORF">g.97746</name>
</gene>
<dbReference type="EMBL" id="GBHO01003951">
    <property type="protein sequence ID" value="JAG39653.1"/>
    <property type="molecule type" value="Transcribed_RNA"/>
</dbReference>
<dbReference type="PROSITE" id="PS51422">
    <property type="entry name" value="SAR1"/>
    <property type="match status" value="1"/>
</dbReference>
<feature type="binding site" evidence="14">
    <location>
        <position position="28"/>
    </location>
    <ligand>
        <name>GTP</name>
        <dbReference type="ChEBI" id="CHEBI:37565"/>
    </ligand>
</feature>
<feature type="binding site" evidence="13">
    <location>
        <position position="85"/>
    </location>
    <ligand>
        <name>GTP</name>
        <dbReference type="ChEBI" id="CHEBI:37565"/>
    </ligand>
</feature>
<dbReference type="EC" id="3.6.5.2" evidence="4"/>
<keyword evidence="5" id="KW-0813">Transport</keyword>
<reference evidence="16" key="3">
    <citation type="journal article" date="2016" name="Gigascience">
        <title>De novo construction of an expanded transcriptome assembly for the western tarnished plant bug, Lygus hesperus.</title>
        <authorList>
            <person name="Tassone E.E."/>
            <person name="Geib S.M."/>
            <person name="Hall B."/>
            <person name="Fabrick J.A."/>
            <person name="Brent C.S."/>
            <person name="Hull J.J."/>
        </authorList>
    </citation>
    <scope>NUCLEOTIDE SEQUENCE</scope>
</reference>
<comment type="similarity">
    <text evidence="3">Belongs to the small GTPase superfamily. SAR1 family.</text>
</comment>
<dbReference type="GO" id="GO:0005794">
    <property type="term" value="C:Golgi apparatus"/>
    <property type="evidence" value="ECO:0007669"/>
    <property type="project" value="UniProtKB-SubCell"/>
</dbReference>
<evidence type="ECO:0000256" key="1">
    <source>
        <dbReference type="ARBA" id="ARBA00004240"/>
    </source>
</evidence>
<evidence type="ECO:0000256" key="13">
    <source>
        <dbReference type="PIRSR" id="PIRSR606687-2"/>
    </source>
</evidence>
<reference evidence="15" key="2">
    <citation type="submission" date="2014-07" db="EMBL/GenBank/DDBJ databases">
        <authorList>
            <person name="Hull J."/>
        </authorList>
    </citation>
    <scope>NUCLEOTIDE SEQUENCE</scope>
</reference>
<keyword evidence="9" id="KW-0653">Protein transport</keyword>
<dbReference type="PANTHER" id="PTHR45684">
    <property type="entry name" value="RE74312P"/>
    <property type="match status" value="1"/>
</dbReference>
<evidence type="ECO:0000256" key="10">
    <source>
        <dbReference type="ARBA" id="ARBA00023034"/>
    </source>
</evidence>
<organism evidence="15">
    <name type="scientific">Lygus hesperus</name>
    <name type="common">Western plant bug</name>
    <dbReference type="NCBI Taxonomy" id="30085"/>
    <lineage>
        <taxon>Eukaryota</taxon>
        <taxon>Metazoa</taxon>
        <taxon>Ecdysozoa</taxon>
        <taxon>Arthropoda</taxon>
        <taxon>Hexapoda</taxon>
        <taxon>Insecta</taxon>
        <taxon>Pterygota</taxon>
        <taxon>Neoptera</taxon>
        <taxon>Paraneoptera</taxon>
        <taxon>Hemiptera</taxon>
        <taxon>Heteroptera</taxon>
        <taxon>Panheteroptera</taxon>
        <taxon>Cimicomorpha</taxon>
        <taxon>Miridae</taxon>
        <taxon>Mirini</taxon>
        <taxon>Lygus</taxon>
    </lineage>
</organism>
<evidence type="ECO:0000256" key="14">
    <source>
        <dbReference type="PIRSR" id="PIRSR606689-1"/>
    </source>
</evidence>
<evidence type="ECO:0000256" key="11">
    <source>
        <dbReference type="ARBA" id="ARBA00023134"/>
    </source>
</evidence>
<sequence>MIHEPTRHPQCEELVIGNVRFKTHDLGGHQAARRLWKQYYAGVDGVVFLVDTVNSERFHEVREELEALLAEEALANVPFLILGNKIDAPGACSELQLKQVLNIENMCTGKDAKVLPQGIRPMEVYMCSVIKKGGYTDGFRWLANYLN</sequence>
<accession>A0A0A9Z8I2</accession>
<dbReference type="Gene3D" id="3.40.50.300">
    <property type="entry name" value="P-loop containing nucleotide triphosphate hydrolases"/>
    <property type="match status" value="1"/>
</dbReference>
<dbReference type="GO" id="GO:0006886">
    <property type="term" value="P:intracellular protein transport"/>
    <property type="evidence" value="ECO:0007669"/>
    <property type="project" value="InterPro"/>
</dbReference>
<dbReference type="EMBL" id="GDHC01013919">
    <property type="protein sequence ID" value="JAQ04710.1"/>
    <property type="molecule type" value="Transcribed_RNA"/>
</dbReference>
<feature type="binding site" evidence="13">
    <location>
        <position position="84"/>
    </location>
    <ligand>
        <name>GTP</name>
        <dbReference type="ChEBI" id="CHEBI:37565"/>
    </ligand>
</feature>
<dbReference type="InterPro" id="IPR006687">
    <property type="entry name" value="Small_GTPase_SAR1"/>
</dbReference>
<dbReference type="PRINTS" id="PR00328">
    <property type="entry name" value="SAR1GTPBP"/>
</dbReference>